<feature type="non-terminal residue" evidence="2">
    <location>
        <position position="1"/>
    </location>
</feature>
<name>B9XS16_PEDPL</name>
<dbReference type="Proteomes" id="UP000003688">
    <property type="component" value="Unassembled WGS sequence"/>
</dbReference>
<evidence type="ECO:0000313" key="2">
    <source>
        <dbReference type="EMBL" id="EEF57387.1"/>
    </source>
</evidence>
<dbReference type="AlphaFoldDB" id="B9XS16"/>
<dbReference type="STRING" id="320771.Cflav_PD0360"/>
<gene>
    <name evidence="2" type="ORF">Cflav_PD0360</name>
</gene>
<comment type="caution">
    <text evidence="2">The sequence shown here is derived from an EMBL/GenBank/DDBJ whole genome shotgun (WGS) entry which is preliminary data.</text>
</comment>
<dbReference type="RefSeq" id="WP_007418599.1">
    <property type="nucleotide sequence ID" value="NZ_ABOX02000071.1"/>
</dbReference>
<keyword evidence="1" id="KW-1133">Transmembrane helix</keyword>
<proteinExistence type="predicted"/>
<sequence>PGLAATLLALFLYHCFVVCVSVRDLFRVRLLPYFERRLGGADTWMHGEKLLWHSRLLDETAIKHGVRPLSDFTSGDDMIHGEVLEWFVADDALRTVNYLLETSGVTNFPDGVISDLGKLQHALKDAHSKDVRFCLLLREGSSASGAEMDQRQGSFF</sequence>
<organism evidence="2 3">
    <name type="scientific">Pedosphaera parvula (strain Ellin514)</name>
    <dbReference type="NCBI Taxonomy" id="320771"/>
    <lineage>
        <taxon>Bacteria</taxon>
        <taxon>Pseudomonadati</taxon>
        <taxon>Verrucomicrobiota</taxon>
        <taxon>Pedosphaerae</taxon>
        <taxon>Pedosphaerales</taxon>
        <taxon>Pedosphaeraceae</taxon>
        <taxon>Pedosphaera</taxon>
    </lineage>
</organism>
<reference evidence="2 3" key="1">
    <citation type="journal article" date="2011" name="J. Bacteriol.">
        <title>Genome sequence of 'Pedosphaera parvula' Ellin514, an aerobic Verrucomicrobial isolate from pasture soil.</title>
        <authorList>
            <person name="Kant R."/>
            <person name="van Passel M.W."/>
            <person name="Sangwan P."/>
            <person name="Palva A."/>
            <person name="Lucas S."/>
            <person name="Copeland A."/>
            <person name="Lapidus A."/>
            <person name="Glavina Del Rio T."/>
            <person name="Dalin E."/>
            <person name="Tice H."/>
            <person name="Bruce D."/>
            <person name="Goodwin L."/>
            <person name="Pitluck S."/>
            <person name="Chertkov O."/>
            <person name="Larimer F.W."/>
            <person name="Land M.L."/>
            <person name="Hauser L."/>
            <person name="Brettin T.S."/>
            <person name="Detter J.C."/>
            <person name="Han S."/>
            <person name="de Vos W.M."/>
            <person name="Janssen P.H."/>
            <person name="Smidt H."/>
        </authorList>
    </citation>
    <scope>NUCLEOTIDE SEQUENCE [LARGE SCALE GENOMIC DNA]</scope>
    <source>
        <strain evidence="2 3">Ellin514</strain>
    </source>
</reference>
<evidence type="ECO:0000313" key="3">
    <source>
        <dbReference type="Proteomes" id="UP000003688"/>
    </source>
</evidence>
<keyword evidence="3" id="KW-1185">Reference proteome</keyword>
<keyword evidence="1" id="KW-0472">Membrane</keyword>
<evidence type="ECO:0000256" key="1">
    <source>
        <dbReference type="SAM" id="Phobius"/>
    </source>
</evidence>
<dbReference type="EMBL" id="ABOX02000071">
    <property type="protein sequence ID" value="EEF57387.1"/>
    <property type="molecule type" value="Genomic_DNA"/>
</dbReference>
<accession>B9XS16</accession>
<feature type="transmembrane region" description="Helical" evidence="1">
    <location>
        <begin position="6"/>
        <end position="26"/>
    </location>
</feature>
<keyword evidence="1" id="KW-0812">Transmembrane</keyword>
<protein>
    <submittedName>
        <fullName evidence="2">Uncharacterized protein</fullName>
    </submittedName>
</protein>